<comment type="caution">
    <text evidence="1">The sequence shown here is derived from an EMBL/GenBank/DDBJ whole genome shotgun (WGS) entry which is preliminary data.</text>
</comment>
<dbReference type="InterPro" id="IPR017483">
    <property type="entry name" value="CHP03034"/>
</dbReference>
<dbReference type="EMBL" id="JAODIM010000041">
    <property type="protein sequence ID" value="MCU5778403.1"/>
    <property type="molecule type" value="Genomic_DNA"/>
</dbReference>
<keyword evidence="2" id="KW-1185">Reference proteome</keyword>
<dbReference type="Pfam" id="PF11692">
    <property type="entry name" value="DUF3289"/>
    <property type="match status" value="1"/>
</dbReference>
<dbReference type="Proteomes" id="UP001064262">
    <property type="component" value="Unassembled WGS sequence"/>
</dbReference>
<proteinExistence type="predicted"/>
<accession>A0A9J6PPV1</accession>
<name>A0A9J6PPV1_9GAMM</name>
<sequence>MGMLKLPFTIFTTQRKFEDYTAEDMRYGDLSSSQLKEKFKLNTISEVADPYTLTRLTPFDSPRSRFANVYGSRSGEKLTIRECANLLFDEMRVLSWPFSLYSPYKQLINRMLTHMQNKNGISFRDSIFNLALANQITQNKSKESSLETIKSIINKNVDYKRKGYPESKLEAFSDALKVTVLPKFTRFSDNINGLGITVHDIHAMCIRLINLEVSHNSWKAKVQYQAQDHFGLDNNDIMKTKFNQFRFFRIWFVLQRYEKFGFRPFMTDMETTLVIEGGSR</sequence>
<dbReference type="RefSeq" id="WP_267143012.1">
    <property type="nucleotide sequence ID" value="NZ_JAODIL010000074.1"/>
</dbReference>
<organism evidence="1 2">
    <name type="scientific">Winslowiella arboricola</name>
    <dbReference type="NCBI Taxonomy" id="2978220"/>
    <lineage>
        <taxon>Bacteria</taxon>
        <taxon>Pseudomonadati</taxon>
        <taxon>Pseudomonadota</taxon>
        <taxon>Gammaproteobacteria</taxon>
        <taxon>Enterobacterales</taxon>
        <taxon>Erwiniaceae</taxon>
        <taxon>Winslowiella</taxon>
    </lineage>
</organism>
<dbReference type="NCBIfam" id="TIGR03034">
    <property type="entry name" value="YPO3983 family protein"/>
    <property type="match status" value="1"/>
</dbReference>
<reference evidence="1" key="1">
    <citation type="submission" date="2022-09" db="EMBL/GenBank/DDBJ databases">
        <title>Winslowiella arboricola sp. nov., isolated from bleeding cankers on broadleaf hosts.</title>
        <authorList>
            <person name="Brady C."/>
            <person name="Kaur S."/>
            <person name="Crampton B."/>
            <person name="Maddock D."/>
            <person name="Arnold D."/>
            <person name="Denman S."/>
        </authorList>
    </citation>
    <scope>NUCLEOTIDE SEQUENCE</scope>
    <source>
        <strain evidence="1">BAC 15a-03b</strain>
    </source>
</reference>
<protein>
    <submittedName>
        <fullName evidence="1">DUF3289 family protein</fullName>
    </submittedName>
</protein>
<evidence type="ECO:0000313" key="2">
    <source>
        <dbReference type="Proteomes" id="UP001064262"/>
    </source>
</evidence>
<gene>
    <name evidence="1" type="ORF">N5923_12970</name>
</gene>
<evidence type="ECO:0000313" key="1">
    <source>
        <dbReference type="EMBL" id="MCU5778403.1"/>
    </source>
</evidence>
<dbReference type="AlphaFoldDB" id="A0A9J6PPV1"/>